<protein>
    <submittedName>
        <fullName evidence="5">ADR156Cp</fullName>
    </submittedName>
</protein>
<evidence type="ECO:0000313" key="5">
    <source>
        <dbReference type="EMBL" id="AAS52077.1"/>
    </source>
</evidence>
<accession>Q759W6</accession>
<evidence type="ECO:0000256" key="2">
    <source>
        <dbReference type="ARBA" id="ARBA00038350"/>
    </source>
</evidence>
<gene>
    <name evidence="5" type="ORF">AGOS_ADR156C</name>
</gene>
<evidence type="ECO:0000259" key="4">
    <source>
        <dbReference type="Pfam" id="PF02441"/>
    </source>
</evidence>
<dbReference type="Pfam" id="PF02441">
    <property type="entry name" value="Flavoprotein"/>
    <property type="match status" value="1"/>
</dbReference>
<evidence type="ECO:0000256" key="1">
    <source>
        <dbReference type="ARBA" id="ARBA00022993"/>
    </source>
</evidence>
<dbReference type="OMA" id="QDDEKIH"/>
<dbReference type="InterPro" id="IPR003382">
    <property type="entry name" value="Flavoprotein"/>
</dbReference>
<dbReference type="eggNOG" id="KOG0672">
    <property type="taxonomic scope" value="Eukaryota"/>
</dbReference>
<keyword evidence="1" id="KW-0173">Coenzyme A biosynthesis</keyword>
<name>Q759W6_EREGS</name>
<dbReference type="EMBL" id="AE016817">
    <property type="protein sequence ID" value="AAS52077.1"/>
    <property type="molecule type" value="Genomic_DNA"/>
</dbReference>
<dbReference type="RefSeq" id="NP_984253.1">
    <property type="nucleotide sequence ID" value="NM_209606.1"/>
</dbReference>
<evidence type="ECO:0000256" key="3">
    <source>
        <dbReference type="SAM" id="MobiDB-lite"/>
    </source>
</evidence>
<feature type="compositionally biased region" description="Polar residues" evidence="3">
    <location>
        <begin position="23"/>
        <end position="40"/>
    </location>
</feature>
<feature type="region of interest" description="Disordered" evidence="3">
    <location>
        <begin position="1"/>
        <end position="56"/>
    </location>
</feature>
<dbReference type="PANTHER" id="PTHR14359:SF6">
    <property type="entry name" value="PHOSPHOPANTOTHENOYLCYSTEINE DECARBOXYLASE"/>
    <property type="match status" value="1"/>
</dbReference>
<dbReference type="FunCoup" id="Q759W6">
    <property type="interactions" value="202"/>
</dbReference>
<dbReference type="GO" id="GO:0010181">
    <property type="term" value="F:FMN binding"/>
    <property type="evidence" value="ECO:0000318"/>
    <property type="project" value="GO_Central"/>
</dbReference>
<dbReference type="InParanoid" id="Q759W6"/>
<dbReference type="KEGG" id="ago:AGOS_ADR156C"/>
<dbReference type="SUPFAM" id="SSF52507">
    <property type="entry name" value="Homo-oligomeric flavin-containing Cys decarboxylases, HFCD"/>
    <property type="match status" value="1"/>
</dbReference>
<dbReference type="HOGENOM" id="CLU_014402_2_0_1"/>
<organism evidence="5 6">
    <name type="scientific">Eremothecium gossypii (strain ATCC 10895 / CBS 109.51 / FGSC 9923 / NRRL Y-1056)</name>
    <name type="common">Yeast</name>
    <name type="synonym">Ashbya gossypii</name>
    <dbReference type="NCBI Taxonomy" id="284811"/>
    <lineage>
        <taxon>Eukaryota</taxon>
        <taxon>Fungi</taxon>
        <taxon>Dikarya</taxon>
        <taxon>Ascomycota</taxon>
        <taxon>Saccharomycotina</taxon>
        <taxon>Saccharomycetes</taxon>
        <taxon>Saccharomycetales</taxon>
        <taxon>Saccharomycetaceae</taxon>
        <taxon>Eremothecium</taxon>
    </lineage>
</organism>
<reference evidence="6" key="2">
    <citation type="journal article" date="2013" name="G3 (Bethesda)">
        <title>Genomes of Ashbya fungi isolated from insects reveal four mating-type loci, numerous translocations, lack of transposons, and distinct gene duplications.</title>
        <authorList>
            <person name="Dietrich F.S."/>
            <person name="Voegeli S."/>
            <person name="Kuo S."/>
            <person name="Philippsen P."/>
        </authorList>
    </citation>
    <scope>GENOME REANNOTATION</scope>
    <source>
        <strain evidence="6">ATCC 10895 / CBS 109.51 / FGSC 9923 / NRRL Y-1056</strain>
    </source>
</reference>
<evidence type="ECO:0000313" key="6">
    <source>
        <dbReference type="Proteomes" id="UP000000591"/>
    </source>
</evidence>
<dbReference type="GeneID" id="4620415"/>
<dbReference type="AlphaFoldDB" id="Q759W6"/>
<dbReference type="GO" id="GO:0042802">
    <property type="term" value="F:identical protein binding"/>
    <property type="evidence" value="ECO:0007669"/>
    <property type="project" value="EnsemblFungi"/>
</dbReference>
<feature type="region of interest" description="Disordered" evidence="3">
    <location>
        <begin position="164"/>
        <end position="193"/>
    </location>
</feature>
<feature type="compositionally biased region" description="Acidic residues" evidence="3">
    <location>
        <begin position="486"/>
        <end position="506"/>
    </location>
</feature>
<comment type="similarity">
    <text evidence="2">Belongs to the HFCD (homooligomeric flavin containing Cys decarboxylase) superfamily.</text>
</comment>
<dbReference type="GO" id="GO:0004633">
    <property type="term" value="F:phosphopantothenoylcysteine decarboxylase activity"/>
    <property type="evidence" value="ECO:0000318"/>
    <property type="project" value="GO_Central"/>
</dbReference>
<dbReference type="OrthoDB" id="1532798at2759"/>
<dbReference type="STRING" id="284811.Q759W6"/>
<dbReference type="Gene3D" id="3.40.50.1950">
    <property type="entry name" value="Flavin prenyltransferase-like"/>
    <property type="match status" value="1"/>
</dbReference>
<dbReference type="GO" id="GO:0071513">
    <property type="term" value="C:phosphopantothenoylcysteine decarboxylase complex"/>
    <property type="evidence" value="ECO:0000318"/>
    <property type="project" value="GO_Central"/>
</dbReference>
<dbReference type="GO" id="GO:1990143">
    <property type="term" value="C:CoA-synthesizing protein complex"/>
    <property type="evidence" value="ECO:0007669"/>
    <property type="project" value="EnsemblFungi"/>
</dbReference>
<reference evidence="5 6" key="1">
    <citation type="journal article" date="2004" name="Science">
        <title>The Ashbya gossypii genome as a tool for mapping the ancient Saccharomyces cerevisiae genome.</title>
        <authorList>
            <person name="Dietrich F.S."/>
            <person name="Voegeli S."/>
            <person name="Brachat S."/>
            <person name="Lerch A."/>
            <person name="Gates K."/>
            <person name="Steiner S."/>
            <person name="Mohr C."/>
            <person name="Pohlmann R."/>
            <person name="Luedi P."/>
            <person name="Choi S."/>
            <person name="Wing R.A."/>
            <person name="Flavier A."/>
            <person name="Gaffney T.D."/>
            <person name="Philippsen P."/>
        </authorList>
    </citation>
    <scope>NUCLEOTIDE SEQUENCE [LARGE SCALE GENOMIC DNA]</scope>
    <source>
        <strain evidence="6">ATCC 10895 / CBS 109.51 / FGSC 9923 / NRRL Y-1056</strain>
    </source>
</reference>
<feature type="region of interest" description="Disordered" evidence="3">
    <location>
        <begin position="456"/>
        <end position="530"/>
    </location>
</feature>
<feature type="compositionally biased region" description="Acidic residues" evidence="3">
    <location>
        <begin position="461"/>
        <end position="479"/>
    </location>
</feature>
<dbReference type="Proteomes" id="UP000000591">
    <property type="component" value="Chromosome IV"/>
</dbReference>
<proteinExistence type="inferred from homology"/>
<dbReference type="GO" id="GO:0015937">
    <property type="term" value="P:coenzyme A biosynthetic process"/>
    <property type="evidence" value="ECO:0000318"/>
    <property type="project" value="GO_Central"/>
</dbReference>
<feature type="domain" description="Flavoprotein" evidence="4">
    <location>
        <begin position="265"/>
        <end position="442"/>
    </location>
</feature>
<keyword evidence="6" id="KW-1185">Reference proteome</keyword>
<sequence>MGESSTAEATKGGGGGVGGSGSRTGDQPISILNNRSNSVKRATHKHGGGGPQVAVAGGMGVGGTTAAVDARAAVGRATAVSERSLRGSPVRDGGSVGSAAARAFAEPVSAELLEQRIRLVTNGLDLSPDSSLVGSVSSLNSPLSVSKASAGVAAVSFTVPGGTEKISHRGSISTRPGAKGEADSDTSTNSSRQNSLVHMPGDFIYFDSSFHIPLTPVSPHQTSSTSSLGRKYSQHHSNKAVIGEETGPQVPFTKFFQKQDDEKIHILIGATGSVATLKVPLIIDKLFKIYTSDKVSIQLIVTQRAEHFLKGLKISKDVKLWRDEDEWFGFKRLGDPVLHVELRKWADIFLVAPLSANTLAKVANGICDNLLTSVLRVWNPSTPVLVAPAMNTFMYTHPVTKKHLLMLQEDAPYVQILKPVEKVLVCGDIGMGGMREWIEIVEILVKSISKIRGAAAVGLQENEEEEETAGNYDDDDDDDERHPGDAETDETDDSAVSDEEDDEGDDATGSVQAHRAGAESKPPSGISPSV</sequence>
<feature type="compositionally biased region" description="Gly residues" evidence="3">
    <location>
        <begin position="11"/>
        <end position="22"/>
    </location>
</feature>
<dbReference type="InterPro" id="IPR036551">
    <property type="entry name" value="Flavin_trans-like"/>
</dbReference>
<dbReference type="PANTHER" id="PTHR14359">
    <property type="entry name" value="HOMO-OLIGOMERIC FLAVIN CONTAINING CYS DECARBOXYLASE FAMILY"/>
    <property type="match status" value="1"/>
</dbReference>